<protein>
    <submittedName>
        <fullName evidence="1">Uncharacterized protein</fullName>
    </submittedName>
</protein>
<reference evidence="1 2" key="1">
    <citation type="submission" date="2009-07" db="EMBL/GenBank/DDBJ databases">
        <authorList>
            <person name="Madupu R."/>
            <person name="Sebastian Y."/>
            <person name="Durkin A.S."/>
            <person name="Torralba M."/>
            <person name="Methe B."/>
            <person name="Sutton G.G."/>
            <person name="Strausberg R.L."/>
            <person name="Nelson K.E."/>
        </authorList>
    </citation>
    <scope>NUCLEOTIDE SEQUENCE [LARGE SCALE GENOMIC DNA]</scope>
    <source>
        <strain evidence="1 2">ATCC 35580</strain>
    </source>
</reference>
<dbReference type="Proteomes" id="UP000004509">
    <property type="component" value="Unassembled WGS sequence"/>
</dbReference>
<evidence type="ECO:0000313" key="1">
    <source>
        <dbReference type="EMBL" id="EEV20453.1"/>
    </source>
</evidence>
<dbReference type="STRING" id="596324.TREVI0001_0446"/>
<proteinExistence type="predicted"/>
<comment type="caution">
    <text evidence="1">The sequence shown here is derived from an EMBL/GenBank/DDBJ whole genome shotgun (WGS) entry which is preliminary data.</text>
</comment>
<dbReference type="AlphaFoldDB" id="C8PQ77"/>
<organism evidence="1 2">
    <name type="scientific">Treponema vincentii ATCC 35580</name>
    <dbReference type="NCBI Taxonomy" id="596324"/>
    <lineage>
        <taxon>Bacteria</taxon>
        <taxon>Pseudomonadati</taxon>
        <taxon>Spirochaetota</taxon>
        <taxon>Spirochaetia</taxon>
        <taxon>Spirochaetales</taxon>
        <taxon>Treponemataceae</taxon>
        <taxon>Treponema</taxon>
    </lineage>
</organism>
<dbReference type="EMBL" id="ACYH01000033">
    <property type="protein sequence ID" value="EEV20453.1"/>
    <property type="molecule type" value="Genomic_DNA"/>
</dbReference>
<gene>
    <name evidence="1" type="ORF">TREVI0001_0446</name>
</gene>
<sequence>MNNLFYFAEGHKNSLIRLLGYYTRNCKKMQRKTVQKRRENLVLLKL</sequence>
<accession>C8PQ77</accession>
<name>C8PQ77_9SPIR</name>
<evidence type="ECO:0000313" key="2">
    <source>
        <dbReference type="Proteomes" id="UP000004509"/>
    </source>
</evidence>